<sequence>MGNAYRLGGHLADLAPAATLFTPSDAYVDRDGNDKPMHTEARGARDVRIARASSRPQIIRVPRPTPEPANSFVKIHRARNFNFVADGVSIVGQETTRPDLYAAVLVRQRDYSGAQRGRRRRICGERSRGYTAEAATSVEKSERGWAGRGGVVGQGGDGYTELPNEATAVDFVQPLCRMRQWSCNRLPINNALVSGAREEERRRRSREKKGRRRRAEARSGRMAGGDGGGGDEEEAGETSTTLRANVVDRASRRSVRASRRHGGISSLPVRYTNRVYASPDRCAVNGGPTKQVKGSEGQKD</sequence>
<name>A0A4S2KG13_9HYME</name>
<reference evidence="2 3" key="1">
    <citation type="journal article" date="2019" name="Philos. Trans. R. Soc. Lond., B, Biol. Sci.">
        <title>Ant behaviour and brain gene expression of defending hosts depend on the ecological success of the intruding social parasite.</title>
        <authorList>
            <person name="Kaur R."/>
            <person name="Stoldt M."/>
            <person name="Jongepier E."/>
            <person name="Feldmeyer B."/>
            <person name="Menzel F."/>
            <person name="Bornberg-Bauer E."/>
            <person name="Foitzik S."/>
        </authorList>
    </citation>
    <scope>NUCLEOTIDE SEQUENCE [LARGE SCALE GENOMIC DNA]</scope>
    <source>
        <tissue evidence="2">Whole body</tissue>
    </source>
</reference>
<dbReference type="Proteomes" id="UP000310200">
    <property type="component" value="Unassembled WGS sequence"/>
</dbReference>
<dbReference type="EMBL" id="QBLH01002632">
    <property type="protein sequence ID" value="TGZ47886.1"/>
    <property type="molecule type" value="Genomic_DNA"/>
</dbReference>
<feature type="compositionally biased region" description="Basic residues" evidence="1">
    <location>
        <begin position="203"/>
        <end position="215"/>
    </location>
</feature>
<feature type="compositionally biased region" description="Basic residues" evidence="1">
    <location>
        <begin position="252"/>
        <end position="262"/>
    </location>
</feature>
<accession>A0A4S2KG13</accession>
<gene>
    <name evidence="2" type="ORF">DBV15_08889</name>
</gene>
<comment type="caution">
    <text evidence="2">The sequence shown here is derived from an EMBL/GenBank/DDBJ whole genome shotgun (WGS) entry which is preliminary data.</text>
</comment>
<keyword evidence="3" id="KW-1185">Reference proteome</keyword>
<feature type="region of interest" description="Disordered" evidence="1">
    <location>
        <begin position="195"/>
        <end position="300"/>
    </location>
</feature>
<dbReference type="AlphaFoldDB" id="A0A4S2KG13"/>
<proteinExistence type="predicted"/>
<organism evidence="2 3">
    <name type="scientific">Temnothorax longispinosus</name>
    <dbReference type="NCBI Taxonomy" id="300112"/>
    <lineage>
        <taxon>Eukaryota</taxon>
        <taxon>Metazoa</taxon>
        <taxon>Ecdysozoa</taxon>
        <taxon>Arthropoda</taxon>
        <taxon>Hexapoda</taxon>
        <taxon>Insecta</taxon>
        <taxon>Pterygota</taxon>
        <taxon>Neoptera</taxon>
        <taxon>Endopterygota</taxon>
        <taxon>Hymenoptera</taxon>
        <taxon>Apocrita</taxon>
        <taxon>Aculeata</taxon>
        <taxon>Formicoidea</taxon>
        <taxon>Formicidae</taxon>
        <taxon>Myrmicinae</taxon>
        <taxon>Temnothorax</taxon>
    </lineage>
</organism>
<evidence type="ECO:0000313" key="2">
    <source>
        <dbReference type="EMBL" id="TGZ47886.1"/>
    </source>
</evidence>
<protein>
    <submittedName>
        <fullName evidence="2">Uncharacterized protein</fullName>
    </submittedName>
</protein>
<evidence type="ECO:0000313" key="3">
    <source>
        <dbReference type="Proteomes" id="UP000310200"/>
    </source>
</evidence>
<evidence type="ECO:0000256" key="1">
    <source>
        <dbReference type="SAM" id="MobiDB-lite"/>
    </source>
</evidence>